<dbReference type="InterPro" id="IPR000994">
    <property type="entry name" value="Pept_M24"/>
</dbReference>
<evidence type="ECO:0000256" key="2">
    <source>
        <dbReference type="ARBA" id="ARBA00008766"/>
    </source>
</evidence>
<dbReference type="PANTHER" id="PTHR43763">
    <property type="entry name" value="XAA-PRO AMINOPEPTIDASE 1"/>
    <property type="match status" value="1"/>
</dbReference>
<dbReference type="GO" id="GO:0005737">
    <property type="term" value="C:cytoplasm"/>
    <property type="evidence" value="ECO:0007669"/>
    <property type="project" value="UniProtKB-ARBA"/>
</dbReference>
<evidence type="ECO:0000259" key="7">
    <source>
        <dbReference type="Pfam" id="PF00557"/>
    </source>
</evidence>
<sequence>MPARNTGTLLKSLRELMRNNQYFNETLAAYVIPSSDAHQSEYLADQDKRREFISGFTGSAGTAVVTENEALLWTDARYHVQAEQELDNNWTLMKSGLPSTPTLEDWLSKNISPGHHVGFDPWLHSYNEWNLIKTKLESNKIFFSAVSTNLVDKIWTNKPSQSGAVTPHPLKFTGKTSAEKVKEVREKLEEKKASVLVLTQLDEIAYLFNLRGCDISYNPVFFSYAIISLDKVLLFIDEAKVTEQIVKHFAEEKLSVEIHPYDKIYSFLSDIVSSLNDTKIWISQALSNYALNNLVPEKSKISTITPVQVMKAKKNPVEVNGLINAHIKDAAALCCYFDWLEKELKKGNKVTEISGATKLEEFRREHEDFVDLSFSTISSSGPHGAIIHYSPTPETDRPITTEELYLCDSGAQFRDGTTDVTRTLHFGKPTDYEKECFTRVFKGQTFLGTTSFPVKLKGNSLDVLARKFLWDVGLDYLHGTGHGIGSFLNVHEGPISIHFKVYPEAIDLEEGNFLSNEPGYYEDGKFGIRLENIVQVVPANETKYKFKKDFLKFDTVTLVPIQTKMLVPEMLTQQEVSFLNEYHSVCREKVGALLKKMNHQSALEWLYRETEPFVLSH</sequence>
<comment type="cofactor">
    <cofactor evidence="1">
        <name>Mn(2+)</name>
        <dbReference type="ChEBI" id="CHEBI:29035"/>
    </cofactor>
</comment>
<keyword evidence="12" id="KW-1185">Reference proteome</keyword>
<name>A0A7S5LJW7_BEMTA</name>
<feature type="domain" description="Creatinase N-terminal" evidence="8">
    <location>
        <begin position="11"/>
        <end position="140"/>
    </location>
</feature>
<comment type="similarity">
    <text evidence="2 6">Belongs to the peptidase M24B family.</text>
</comment>
<dbReference type="SUPFAM" id="SSF55920">
    <property type="entry name" value="Creatinase/aminopeptidase"/>
    <property type="match status" value="1"/>
</dbReference>
<dbReference type="Pfam" id="PF00557">
    <property type="entry name" value="Peptidase_M24"/>
    <property type="match status" value="1"/>
</dbReference>
<dbReference type="EMBL" id="OU963862">
    <property type="protein sequence ID" value="CAH0382153.1"/>
    <property type="molecule type" value="Genomic_DNA"/>
</dbReference>
<reference evidence="11" key="1">
    <citation type="submission" date="2019-11" db="EMBL/GenBank/DDBJ databases">
        <title>Identification of Saliva Proteins of the Whitefly Bemisia tabaci by Transcriptome and LC-MS/MS Analyses.</title>
        <authorList>
            <person name="Huang H.-J."/>
        </authorList>
    </citation>
    <scope>NUCLEOTIDE SEQUENCE</scope>
</reference>
<reference evidence="10" key="2">
    <citation type="submission" date="2021-12" db="EMBL/GenBank/DDBJ databases">
        <authorList>
            <person name="King R."/>
        </authorList>
    </citation>
    <scope>NUCLEOTIDE SEQUENCE</scope>
</reference>
<dbReference type="Pfam" id="PF01321">
    <property type="entry name" value="Creatinase_N"/>
    <property type="match status" value="1"/>
</dbReference>
<dbReference type="Gene3D" id="3.90.230.10">
    <property type="entry name" value="Creatinase/methionine aminopeptidase superfamily"/>
    <property type="match status" value="1"/>
</dbReference>
<dbReference type="FunFam" id="3.40.350.10:FF:000001">
    <property type="entry name" value="Putative xaa-Pro aminopeptidase 1"/>
    <property type="match status" value="1"/>
</dbReference>
<keyword evidence="5" id="KW-0464">Manganese</keyword>
<evidence type="ECO:0000256" key="3">
    <source>
        <dbReference type="ARBA" id="ARBA00022723"/>
    </source>
</evidence>
<dbReference type="AlphaFoldDB" id="A0A7S5LJW7"/>
<evidence type="ECO:0000313" key="12">
    <source>
        <dbReference type="Proteomes" id="UP001152759"/>
    </source>
</evidence>
<dbReference type="InterPro" id="IPR036005">
    <property type="entry name" value="Creatinase/aminopeptidase-like"/>
</dbReference>
<protein>
    <submittedName>
        <fullName evidence="11">Xaa-Pro aminopeptidase 1-like isoform X2</fullName>
    </submittedName>
</protein>
<dbReference type="InterPro" id="IPR050422">
    <property type="entry name" value="X-Pro_aminopeptidase_P"/>
</dbReference>
<keyword evidence="4" id="KW-0378">Hydrolase</keyword>
<dbReference type="InterPro" id="IPR000587">
    <property type="entry name" value="Creatinase_N"/>
</dbReference>
<dbReference type="EMBL" id="MN738026">
    <property type="protein sequence ID" value="QHB15563.1"/>
    <property type="molecule type" value="mRNA"/>
</dbReference>
<dbReference type="PANTHER" id="PTHR43763:SF20">
    <property type="entry name" value="XAA-PRO AMINOPEPTIDASE APEPP"/>
    <property type="match status" value="1"/>
</dbReference>
<dbReference type="FunFam" id="3.90.230.10:FF:000007">
    <property type="entry name" value="Xaa-Pro aminopeptidase P"/>
    <property type="match status" value="1"/>
</dbReference>
<dbReference type="CDD" id="cd01085">
    <property type="entry name" value="APP"/>
    <property type="match status" value="1"/>
</dbReference>
<dbReference type="PROSITE" id="PS00491">
    <property type="entry name" value="PROLINE_PEPTIDASE"/>
    <property type="match status" value="1"/>
</dbReference>
<accession>A0A7S5LJW7</accession>
<evidence type="ECO:0000313" key="10">
    <source>
        <dbReference type="EMBL" id="CAH0382153.1"/>
    </source>
</evidence>
<evidence type="ECO:0000259" key="8">
    <source>
        <dbReference type="Pfam" id="PF01321"/>
    </source>
</evidence>
<evidence type="ECO:0000313" key="11">
    <source>
        <dbReference type="EMBL" id="QHB15563.1"/>
    </source>
</evidence>
<dbReference type="GO" id="GO:0070006">
    <property type="term" value="F:metalloaminopeptidase activity"/>
    <property type="evidence" value="ECO:0007669"/>
    <property type="project" value="InterPro"/>
</dbReference>
<dbReference type="Proteomes" id="UP001152759">
    <property type="component" value="Chromosome 1"/>
</dbReference>
<dbReference type="Pfam" id="PF16189">
    <property type="entry name" value="Creatinase_N_2"/>
    <property type="match status" value="1"/>
</dbReference>
<dbReference type="InterPro" id="IPR032416">
    <property type="entry name" value="Peptidase_M24_C"/>
</dbReference>
<dbReference type="Pfam" id="PF16188">
    <property type="entry name" value="Peptidase_M24_C"/>
    <property type="match status" value="1"/>
</dbReference>
<keyword evidence="3 6" id="KW-0479">Metal-binding</keyword>
<dbReference type="GO" id="GO:0046872">
    <property type="term" value="F:metal ion binding"/>
    <property type="evidence" value="ECO:0007669"/>
    <property type="project" value="UniProtKB-KW"/>
</dbReference>
<evidence type="ECO:0000256" key="4">
    <source>
        <dbReference type="ARBA" id="ARBA00022801"/>
    </source>
</evidence>
<gene>
    <name evidence="10" type="ORF">BEMITA_LOCUS1731</name>
</gene>
<dbReference type="InterPro" id="IPR001131">
    <property type="entry name" value="Peptidase_M24B_aminopep-P_CS"/>
</dbReference>
<proteinExistence type="evidence at transcript level"/>
<evidence type="ECO:0000259" key="9">
    <source>
        <dbReference type="Pfam" id="PF16188"/>
    </source>
</evidence>
<feature type="domain" description="Peptidase M24 C-terminal" evidence="9">
    <location>
        <begin position="550"/>
        <end position="613"/>
    </location>
</feature>
<dbReference type="SUPFAM" id="SSF53092">
    <property type="entry name" value="Creatinase/prolidase N-terminal domain"/>
    <property type="match status" value="2"/>
</dbReference>
<organism evidence="11">
    <name type="scientific">Bemisia tabaci</name>
    <name type="common">Sweetpotato whitefly</name>
    <name type="synonym">Aleurodes tabaci</name>
    <dbReference type="NCBI Taxonomy" id="7038"/>
    <lineage>
        <taxon>Eukaryota</taxon>
        <taxon>Metazoa</taxon>
        <taxon>Ecdysozoa</taxon>
        <taxon>Arthropoda</taxon>
        <taxon>Hexapoda</taxon>
        <taxon>Insecta</taxon>
        <taxon>Pterygota</taxon>
        <taxon>Neoptera</taxon>
        <taxon>Paraneoptera</taxon>
        <taxon>Hemiptera</taxon>
        <taxon>Sternorrhyncha</taxon>
        <taxon>Aleyrodoidea</taxon>
        <taxon>Aleyrodidae</taxon>
        <taxon>Aleyrodinae</taxon>
        <taxon>Bemisia</taxon>
    </lineage>
</organism>
<dbReference type="InterPro" id="IPR029149">
    <property type="entry name" value="Creatin/AminoP/Spt16_N"/>
</dbReference>
<feature type="domain" description="Peptidase M24" evidence="7">
    <location>
        <begin position="324"/>
        <end position="536"/>
    </location>
</feature>
<dbReference type="Gene3D" id="3.40.350.10">
    <property type="entry name" value="Creatinase/prolidase N-terminal domain"/>
    <property type="match status" value="2"/>
</dbReference>
<evidence type="ECO:0000256" key="1">
    <source>
        <dbReference type="ARBA" id="ARBA00001936"/>
    </source>
</evidence>
<keyword evidence="11" id="KW-0645">Protease</keyword>
<dbReference type="InterPro" id="IPR033740">
    <property type="entry name" value="Pept_M24B"/>
</dbReference>
<evidence type="ECO:0000256" key="6">
    <source>
        <dbReference type="RuleBase" id="RU000590"/>
    </source>
</evidence>
<keyword evidence="11" id="KW-0031">Aminopeptidase</keyword>
<evidence type="ECO:0000256" key="5">
    <source>
        <dbReference type="ARBA" id="ARBA00023211"/>
    </source>
</evidence>